<dbReference type="CDD" id="cd03392">
    <property type="entry name" value="PAP2_like_2"/>
    <property type="match status" value="1"/>
</dbReference>
<dbReference type="InterPro" id="IPR036938">
    <property type="entry name" value="PAP2/HPO_sf"/>
</dbReference>
<evidence type="ECO:0000256" key="2">
    <source>
        <dbReference type="SAM" id="Phobius"/>
    </source>
</evidence>
<dbReference type="InterPro" id="IPR000326">
    <property type="entry name" value="PAP2/HPO"/>
</dbReference>
<feature type="transmembrane region" description="Helical" evidence="2">
    <location>
        <begin position="106"/>
        <end position="127"/>
    </location>
</feature>
<keyword evidence="2" id="KW-0472">Membrane</keyword>
<dbReference type="PANTHER" id="PTHR14969:SF13">
    <property type="entry name" value="AT30094P"/>
    <property type="match status" value="1"/>
</dbReference>
<feature type="transmembrane region" description="Helical" evidence="2">
    <location>
        <begin position="151"/>
        <end position="170"/>
    </location>
</feature>
<dbReference type="Proteomes" id="UP000317722">
    <property type="component" value="Unassembled WGS sequence"/>
</dbReference>
<feature type="transmembrane region" description="Helical" evidence="2">
    <location>
        <begin position="21"/>
        <end position="42"/>
    </location>
</feature>
<organism evidence="4 5">
    <name type="scientific">Pedococcus bigeumensis</name>
    <dbReference type="NCBI Taxonomy" id="433644"/>
    <lineage>
        <taxon>Bacteria</taxon>
        <taxon>Bacillati</taxon>
        <taxon>Actinomycetota</taxon>
        <taxon>Actinomycetes</taxon>
        <taxon>Micrococcales</taxon>
        <taxon>Intrasporangiaceae</taxon>
        <taxon>Pedococcus</taxon>
    </lineage>
</organism>
<evidence type="ECO:0000313" key="4">
    <source>
        <dbReference type="EMBL" id="TPG14889.1"/>
    </source>
</evidence>
<dbReference type="OrthoDB" id="5289372at2"/>
<keyword evidence="5" id="KW-1185">Reference proteome</keyword>
<dbReference type="AlphaFoldDB" id="A0A502CRZ7"/>
<feature type="transmembrane region" description="Helical" evidence="2">
    <location>
        <begin position="203"/>
        <end position="224"/>
    </location>
</feature>
<feature type="domain" description="Phosphatidic acid phosphatase type 2/haloperoxidase" evidence="3">
    <location>
        <begin position="103"/>
        <end position="218"/>
    </location>
</feature>
<name>A0A502CRZ7_9MICO</name>
<dbReference type="Pfam" id="PF01569">
    <property type="entry name" value="PAP2"/>
    <property type="match status" value="1"/>
</dbReference>
<protein>
    <submittedName>
        <fullName evidence="4">Phosphatase PAP2 family protein</fullName>
    </submittedName>
</protein>
<feature type="transmembrane region" description="Helical" evidence="2">
    <location>
        <begin position="177"/>
        <end position="197"/>
    </location>
</feature>
<dbReference type="SUPFAM" id="SSF48317">
    <property type="entry name" value="Acid phosphatase/Vanadium-dependent haloperoxidase"/>
    <property type="match status" value="1"/>
</dbReference>
<reference evidence="4 5" key="1">
    <citation type="journal article" date="2019" name="Environ. Microbiol.">
        <title>Species interactions and distinct microbial communities in high Arctic permafrost affected cryosols are associated with the CH4 and CO2 gas fluxes.</title>
        <authorList>
            <person name="Altshuler I."/>
            <person name="Hamel J."/>
            <person name="Turney S."/>
            <person name="Magnuson E."/>
            <person name="Levesque R."/>
            <person name="Greer C."/>
            <person name="Whyte L.G."/>
        </authorList>
    </citation>
    <scope>NUCLEOTIDE SEQUENCE [LARGE SCALE GENOMIC DNA]</scope>
    <source>
        <strain evidence="4 5">S9.3A</strain>
    </source>
</reference>
<dbReference type="RefSeq" id="WP_140742209.1">
    <property type="nucleotide sequence ID" value="NZ_RCZM01000005.1"/>
</dbReference>
<feature type="region of interest" description="Disordered" evidence="1">
    <location>
        <begin position="240"/>
        <end position="262"/>
    </location>
</feature>
<dbReference type="Gene3D" id="1.20.144.10">
    <property type="entry name" value="Phosphatidic acid phosphatase type 2/haloperoxidase"/>
    <property type="match status" value="2"/>
</dbReference>
<comment type="caution">
    <text evidence="4">The sequence shown here is derived from an EMBL/GenBank/DDBJ whole genome shotgun (WGS) entry which is preliminary data.</text>
</comment>
<proteinExistence type="predicted"/>
<feature type="transmembrane region" description="Helical" evidence="2">
    <location>
        <begin position="83"/>
        <end position="99"/>
    </location>
</feature>
<evidence type="ECO:0000313" key="5">
    <source>
        <dbReference type="Proteomes" id="UP000317722"/>
    </source>
</evidence>
<keyword evidence="2" id="KW-0812">Transmembrane</keyword>
<dbReference type="PANTHER" id="PTHR14969">
    <property type="entry name" value="SPHINGOSINE-1-PHOSPHATE PHOSPHOHYDROLASE"/>
    <property type="match status" value="1"/>
</dbReference>
<feature type="compositionally biased region" description="Polar residues" evidence="1">
    <location>
        <begin position="251"/>
        <end position="262"/>
    </location>
</feature>
<gene>
    <name evidence="4" type="ORF">EAH86_15185</name>
</gene>
<evidence type="ECO:0000259" key="3">
    <source>
        <dbReference type="SMART" id="SM00014"/>
    </source>
</evidence>
<dbReference type="EMBL" id="RCZM01000005">
    <property type="protein sequence ID" value="TPG14889.1"/>
    <property type="molecule type" value="Genomic_DNA"/>
</dbReference>
<keyword evidence="2" id="KW-1133">Transmembrane helix</keyword>
<sequence length="262" mass="28184">MTQVPEPHTAAIESRDRKTRLLLAGTALAAVAVPFVLLLVLVEDKWEPLAEADRNARDSLHQFALDHSTFVTVMRVISDSGSSLAWQVVLGAVALWLLWRRLWRLAAFVVVTGIGSSLLNTAVKAVVNRPRPLVDHPLVHLPGASFPSGHAQAAMTGYSLLLLVFLPVISPRWRKPVIAAAALMVLAIAFSRVALAAHFVSDVVAGIVLGAAWTAAMAAVFSAWRLHRGRSAGNVVRGLAPEQAQRLDPTNKPTQPSAPHQE</sequence>
<accession>A0A502CRZ7</accession>
<evidence type="ECO:0000256" key="1">
    <source>
        <dbReference type="SAM" id="MobiDB-lite"/>
    </source>
</evidence>
<dbReference type="SMART" id="SM00014">
    <property type="entry name" value="acidPPc"/>
    <property type="match status" value="1"/>
</dbReference>